<dbReference type="RefSeq" id="WP_149764965.1">
    <property type="nucleotide sequence ID" value="NZ_FTMK01000005.1"/>
</dbReference>
<name>A0A1N6R529_9RHOB</name>
<reference evidence="2 3" key="1">
    <citation type="submission" date="2017-01" db="EMBL/GenBank/DDBJ databases">
        <authorList>
            <person name="Varghese N."/>
            <person name="Submissions S."/>
        </authorList>
    </citation>
    <scope>NUCLEOTIDE SEQUENCE [LARGE SCALE GENOMIC DNA]</scope>
    <source>
        <strain evidence="2 3">ATCC 700171</strain>
    </source>
</reference>
<keyword evidence="2" id="KW-0808">Transferase</keyword>
<dbReference type="GO" id="GO:0008146">
    <property type="term" value="F:sulfotransferase activity"/>
    <property type="evidence" value="ECO:0007669"/>
    <property type="project" value="InterPro"/>
</dbReference>
<dbReference type="SUPFAM" id="SSF52540">
    <property type="entry name" value="P-loop containing nucleoside triphosphate hydrolases"/>
    <property type="match status" value="1"/>
</dbReference>
<feature type="region of interest" description="Disordered" evidence="1">
    <location>
        <begin position="244"/>
        <end position="264"/>
    </location>
</feature>
<sequence>MAKDAAAHAMGSVFLGPALRPGPAAAQAEALHQAYPQDFSAPEAAAQFLRSIHMPASFRWAFLNNGKSGTSSARRLLFELEFGVPLTAKWDVPGDINSDAIVHHMQGPAGILRPALVIPNGVARLESALRITTVRHPVDRALSGFDYLCRSHELRHGWFSADRLRMNAMVGFDWSRHPRTEQGFARFLHYVARIRAEAGSMSVDPHWRAQIENIRPAIFRPDLIGRVEDMPGFFAELATRLDRPLPEDNDRTASNQQDHRSERSALLSAANRAAIRELYAADFEWLGYDPEDR</sequence>
<evidence type="ECO:0000256" key="1">
    <source>
        <dbReference type="SAM" id="MobiDB-lite"/>
    </source>
</evidence>
<dbReference type="InterPro" id="IPR005331">
    <property type="entry name" value="Sulfotransferase"/>
</dbReference>
<evidence type="ECO:0000313" key="3">
    <source>
        <dbReference type="Proteomes" id="UP000323956"/>
    </source>
</evidence>
<organism evidence="2 3">
    <name type="scientific">Paracoccus thiocyanatus</name>
    <dbReference type="NCBI Taxonomy" id="34006"/>
    <lineage>
        <taxon>Bacteria</taxon>
        <taxon>Pseudomonadati</taxon>
        <taxon>Pseudomonadota</taxon>
        <taxon>Alphaproteobacteria</taxon>
        <taxon>Rhodobacterales</taxon>
        <taxon>Paracoccaceae</taxon>
        <taxon>Paracoccus</taxon>
    </lineage>
</organism>
<evidence type="ECO:0000313" key="2">
    <source>
        <dbReference type="EMBL" id="SIQ23975.1"/>
    </source>
</evidence>
<dbReference type="AlphaFoldDB" id="A0A1N6R529"/>
<accession>A0A1N6R529</accession>
<dbReference type="EMBL" id="FTMK01000005">
    <property type="protein sequence ID" value="SIQ23975.1"/>
    <property type="molecule type" value="Genomic_DNA"/>
</dbReference>
<dbReference type="Pfam" id="PF03567">
    <property type="entry name" value="Sulfotransfer_2"/>
    <property type="match status" value="1"/>
</dbReference>
<dbReference type="OrthoDB" id="1407035at2"/>
<gene>
    <name evidence="2" type="ORF">SAMN05421641_10558</name>
</gene>
<dbReference type="GO" id="GO:0016020">
    <property type="term" value="C:membrane"/>
    <property type="evidence" value="ECO:0007669"/>
    <property type="project" value="InterPro"/>
</dbReference>
<dbReference type="Proteomes" id="UP000323956">
    <property type="component" value="Unassembled WGS sequence"/>
</dbReference>
<dbReference type="Gene3D" id="3.40.50.300">
    <property type="entry name" value="P-loop containing nucleotide triphosphate hydrolases"/>
    <property type="match status" value="1"/>
</dbReference>
<dbReference type="InterPro" id="IPR027417">
    <property type="entry name" value="P-loop_NTPase"/>
</dbReference>
<protein>
    <submittedName>
        <fullName evidence="2">Sulfotransferase family protein</fullName>
    </submittedName>
</protein>
<feature type="compositionally biased region" description="Basic and acidic residues" evidence="1">
    <location>
        <begin position="244"/>
        <end position="263"/>
    </location>
</feature>
<proteinExistence type="predicted"/>